<proteinExistence type="inferred from homology"/>
<dbReference type="OrthoDB" id="11179at2157"/>
<dbReference type="InterPro" id="IPR002835">
    <property type="entry name" value="CofC"/>
</dbReference>
<dbReference type="Gene3D" id="3.90.550.10">
    <property type="entry name" value="Spore Coat Polysaccharide Biosynthesis Protein SpsA, Chain A"/>
    <property type="match status" value="1"/>
</dbReference>
<sequence length="226" mass="26126">MRNIVVIIPVSSFITSKTRLSPFLSVDERSNLLRCMLKDIIETLKSEDISDIVITSKDDDVLSYAKSLNLDVFKESEHECDFLNLALLETIEYIKQTKTDSQILILPADIPLISTENIQYIKSHFKDFIIAPSRGGGTNLLYISDHEFIPEFGEFSFFKHQIQAKKREIPLNIYDSFFLSLDINTPEDLGELMLHGKMTQTYNYLDKINIKVKNNHGKERLNVYRK</sequence>
<dbReference type="PANTHER" id="PTHR40392:SF1">
    <property type="entry name" value="2-PHOSPHO-L-LACTATE GUANYLYLTRANSFERASE"/>
    <property type="match status" value="1"/>
</dbReference>
<dbReference type="EC" id="2.7.7.68" evidence="5"/>
<reference evidence="6 7" key="1">
    <citation type="submission" date="2016-04" db="EMBL/GenBank/DDBJ databases">
        <title>Genome sequence of Methanosphaera cuniculi DSM 4103.</title>
        <authorList>
            <person name="Poehlein A."/>
            <person name="Seedorf H."/>
            <person name="Daniel R."/>
        </authorList>
    </citation>
    <scope>NUCLEOTIDE SEQUENCE [LARGE SCALE GENOMIC DNA]</scope>
    <source>
        <strain evidence="6 7">DSM 4103</strain>
    </source>
</reference>
<accession>A0A2V2BTH5</accession>
<dbReference type="NCBIfam" id="TIGR03552">
    <property type="entry name" value="F420_cofC"/>
    <property type="match status" value="1"/>
</dbReference>
<dbReference type="HAMAP" id="MF_02114">
    <property type="entry name" value="CofC"/>
    <property type="match status" value="1"/>
</dbReference>
<evidence type="ECO:0000256" key="3">
    <source>
        <dbReference type="ARBA" id="ARBA00022741"/>
    </source>
</evidence>
<dbReference type="GO" id="GO:0043814">
    <property type="term" value="F:phospholactate guanylyltransferase activity"/>
    <property type="evidence" value="ECO:0007669"/>
    <property type="project" value="UniProtKB-EC"/>
</dbReference>
<protein>
    <recommendedName>
        <fullName evidence="5">2-phospho-L-lactate guanylyltransferase</fullName>
        <shortName evidence="5">LP guanylyltransferase</shortName>
        <ecNumber evidence="5">2.7.7.68</ecNumber>
    </recommendedName>
</protein>
<comment type="similarity">
    <text evidence="5">Belongs to the CofC family.</text>
</comment>
<dbReference type="InterPro" id="IPR029044">
    <property type="entry name" value="Nucleotide-diphossugar_trans"/>
</dbReference>
<organism evidence="6 7">
    <name type="scientific">Methanosphaera cuniculi</name>
    <dbReference type="NCBI Taxonomy" id="1077256"/>
    <lineage>
        <taxon>Archaea</taxon>
        <taxon>Methanobacteriati</taxon>
        <taxon>Methanobacteriota</taxon>
        <taxon>Methanomada group</taxon>
        <taxon>Methanobacteria</taxon>
        <taxon>Methanobacteriales</taxon>
        <taxon>Methanobacteriaceae</taxon>
        <taxon>Methanosphaera</taxon>
    </lineage>
</organism>
<keyword evidence="4 5" id="KW-0342">GTP-binding</keyword>
<evidence type="ECO:0000256" key="2">
    <source>
        <dbReference type="ARBA" id="ARBA00022695"/>
    </source>
</evidence>
<evidence type="ECO:0000256" key="4">
    <source>
        <dbReference type="ARBA" id="ARBA00023134"/>
    </source>
</evidence>
<comment type="function">
    <text evidence="5">Guanylyltransferase that catalyzes the activation of (2S)-2-phospholactate (2-PL) as (2S)-lactyl-2-diphospho-5'-guanosine, via the condensation of 2-PL with GTP. It is involved in the biosynthesis of coenzyme F420, a hydride carrier cofactor.</text>
</comment>
<comment type="caution">
    <text evidence="6">The sequence shown here is derived from an EMBL/GenBank/DDBJ whole genome shotgun (WGS) entry which is preliminary data.</text>
</comment>
<gene>
    <name evidence="5 6" type="primary">cofC</name>
    <name evidence="6" type="ORF">MSCUN_02950</name>
</gene>
<name>A0A2V2BTH5_9EURY</name>
<dbReference type="RefSeq" id="WP_095609333.1">
    <property type="nucleotide sequence ID" value="NZ_LMVN01000027.1"/>
</dbReference>
<dbReference type="GO" id="GO:0005525">
    <property type="term" value="F:GTP binding"/>
    <property type="evidence" value="ECO:0007669"/>
    <property type="project" value="UniProtKB-KW"/>
</dbReference>
<dbReference type="Proteomes" id="UP000246004">
    <property type="component" value="Unassembled WGS sequence"/>
</dbReference>
<dbReference type="EMBL" id="LWMS01000009">
    <property type="protein sequence ID" value="PWL08803.1"/>
    <property type="molecule type" value="Genomic_DNA"/>
</dbReference>
<dbReference type="GO" id="GO:0052645">
    <property type="term" value="P:F420-0 metabolic process"/>
    <property type="evidence" value="ECO:0007669"/>
    <property type="project" value="UniProtKB-UniRule"/>
</dbReference>
<evidence type="ECO:0000256" key="5">
    <source>
        <dbReference type="HAMAP-Rule" id="MF_02114"/>
    </source>
</evidence>
<dbReference type="AlphaFoldDB" id="A0A2V2BTH5"/>
<evidence type="ECO:0000313" key="6">
    <source>
        <dbReference type="EMBL" id="PWL08803.1"/>
    </source>
</evidence>
<dbReference type="PANTHER" id="PTHR40392">
    <property type="entry name" value="2-PHOSPHO-L-LACTATE GUANYLYLTRANSFERASE"/>
    <property type="match status" value="1"/>
</dbReference>
<evidence type="ECO:0000313" key="7">
    <source>
        <dbReference type="Proteomes" id="UP000246004"/>
    </source>
</evidence>
<dbReference type="SUPFAM" id="SSF53448">
    <property type="entry name" value="Nucleotide-diphospho-sugar transferases"/>
    <property type="match status" value="1"/>
</dbReference>
<dbReference type="Pfam" id="PF01983">
    <property type="entry name" value="CofC"/>
    <property type="match status" value="1"/>
</dbReference>
<keyword evidence="2 5" id="KW-0548">Nucleotidyltransferase</keyword>
<comment type="subunit">
    <text evidence="5">Homodimer.</text>
</comment>
<comment type="catalytic activity">
    <reaction evidence="5">
        <text>(2S)-2-phospholactate + GTP + H(+) = (2S)-lactyl-2-diphospho-5'-guanosine + diphosphate</text>
        <dbReference type="Rhea" id="RHEA:63424"/>
        <dbReference type="ChEBI" id="CHEBI:15378"/>
        <dbReference type="ChEBI" id="CHEBI:33019"/>
        <dbReference type="ChEBI" id="CHEBI:37565"/>
        <dbReference type="ChEBI" id="CHEBI:59435"/>
        <dbReference type="ChEBI" id="CHEBI:59906"/>
        <dbReference type="EC" id="2.7.7.68"/>
    </reaction>
</comment>
<keyword evidence="3 5" id="KW-0547">Nucleotide-binding</keyword>
<comment type="pathway">
    <text evidence="5">Cofactor biosynthesis; coenzyme F420 biosynthesis.</text>
</comment>
<dbReference type="UniPathway" id="UPA00071"/>
<evidence type="ECO:0000256" key="1">
    <source>
        <dbReference type="ARBA" id="ARBA00022679"/>
    </source>
</evidence>
<keyword evidence="1 5" id="KW-0808">Transferase</keyword>